<dbReference type="InterPro" id="IPR002123">
    <property type="entry name" value="Plipid/glycerol_acylTrfase"/>
</dbReference>
<evidence type="ECO:0000256" key="3">
    <source>
        <dbReference type="ARBA" id="ARBA00022679"/>
    </source>
</evidence>
<gene>
    <name evidence="7" type="ORF">SM757_07755</name>
</gene>
<evidence type="ECO:0000256" key="5">
    <source>
        <dbReference type="ARBA" id="ARBA00023315"/>
    </source>
</evidence>
<dbReference type="CDD" id="cd07989">
    <property type="entry name" value="LPLAT_AGPAT-like"/>
    <property type="match status" value="1"/>
</dbReference>
<dbReference type="GO" id="GO:0016746">
    <property type="term" value="F:acyltransferase activity"/>
    <property type="evidence" value="ECO:0007669"/>
    <property type="project" value="UniProtKB-KW"/>
</dbReference>
<evidence type="ECO:0000256" key="1">
    <source>
        <dbReference type="ARBA" id="ARBA00005189"/>
    </source>
</evidence>
<dbReference type="SUPFAM" id="SSF69593">
    <property type="entry name" value="Glycerol-3-phosphate (1)-acyltransferase"/>
    <property type="match status" value="1"/>
</dbReference>
<keyword evidence="8" id="KW-1185">Reference proteome</keyword>
<feature type="domain" description="Phospholipid/glycerol acyltransferase" evidence="6">
    <location>
        <begin position="87"/>
        <end position="200"/>
    </location>
</feature>
<dbReference type="SMART" id="SM00563">
    <property type="entry name" value="PlsC"/>
    <property type="match status" value="1"/>
</dbReference>
<reference evidence="7 8" key="1">
    <citation type="submission" date="2023-11" db="EMBL/GenBank/DDBJ databases">
        <title>Draft genome of Azohydromonas lata strain H1 (DSM1123), a polyhydroxyalkanoate producer.</title>
        <authorList>
            <person name="Traversa D."/>
            <person name="D'Addabbo P."/>
            <person name="Pazzani C."/>
            <person name="Manzari C."/>
            <person name="Chiara M."/>
            <person name="Scrascia M."/>
        </authorList>
    </citation>
    <scope>NUCLEOTIDE SEQUENCE [LARGE SCALE GENOMIC DNA]</scope>
    <source>
        <strain evidence="7 8">H1</strain>
    </source>
</reference>
<comment type="caution">
    <text evidence="7">The sequence shown here is derived from an EMBL/GenBank/DDBJ whole genome shotgun (WGS) entry which is preliminary data.</text>
</comment>
<organism evidence="7 8">
    <name type="scientific">Azohydromonas lata</name>
    <dbReference type="NCBI Taxonomy" id="45677"/>
    <lineage>
        <taxon>Bacteria</taxon>
        <taxon>Pseudomonadati</taxon>
        <taxon>Pseudomonadota</taxon>
        <taxon>Betaproteobacteria</taxon>
        <taxon>Burkholderiales</taxon>
        <taxon>Sphaerotilaceae</taxon>
        <taxon>Azohydromonas</taxon>
    </lineage>
</organism>
<keyword evidence="4" id="KW-0443">Lipid metabolism</keyword>
<keyword evidence="3" id="KW-0808">Transferase</keyword>
<name>A0ABU5IBJ7_9BURK</name>
<accession>A0ABU5IBJ7</accession>
<comment type="pathway">
    <text evidence="1">Lipid metabolism.</text>
</comment>
<dbReference type="PANTHER" id="PTHR10434">
    <property type="entry name" value="1-ACYL-SN-GLYCEROL-3-PHOSPHATE ACYLTRANSFERASE"/>
    <property type="match status" value="1"/>
</dbReference>
<evidence type="ECO:0000259" key="6">
    <source>
        <dbReference type="SMART" id="SM00563"/>
    </source>
</evidence>
<keyword evidence="2" id="KW-0444">Lipid biosynthesis</keyword>
<evidence type="ECO:0000313" key="8">
    <source>
        <dbReference type="Proteomes" id="UP001293718"/>
    </source>
</evidence>
<dbReference type="EMBL" id="JAXOJX010000009">
    <property type="protein sequence ID" value="MDZ5456467.1"/>
    <property type="molecule type" value="Genomic_DNA"/>
</dbReference>
<dbReference type="Proteomes" id="UP001293718">
    <property type="component" value="Unassembled WGS sequence"/>
</dbReference>
<protein>
    <submittedName>
        <fullName evidence="7">Lysophospholipid acyltransferase family protein</fullName>
    </submittedName>
</protein>
<keyword evidence="5 7" id="KW-0012">Acyltransferase</keyword>
<dbReference type="PANTHER" id="PTHR10434:SF64">
    <property type="entry name" value="1-ACYL-SN-GLYCEROL-3-PHOSPHATE ACYLTRANSFERASE-RELATED"/>
    <property type="match status" value="1"/>
</dbReference>
<evidence type="ECO:0000313" key="7">
    <source>
        <dbReference type="EMBL" id="MDZ5456467.1"/>
    </source>
</evidence>
<dbReference type="Pfam" id="PF01553">
    <property type="entry name" value="Acyltransferase"/>
    <property type="match status" value="1"/>
</dbReference>
<evidence type="ECO:0000256" key="4">
    <source>
        <dbReference type="ARBA" id="ARBA00023098"/>
    </source>
</evidence>
<proteinExistence type="predicted"/>
<sequence length="267" mass="28704">MQGPSDSTSLRAVPALGTVPPLRRLRALWRLARTVLHGVRGLLIVLLLFPGWTPARRQARIASWSRQLLAGLGLELHAHGGFHAGAKLIVANHVSWLDIAAIHALCPSARFVSKAEVRQWPLVGRLVDGAGTLYLQRERARDAMRVLHTITQALQEGDTVAVFPEGTTGTGHEPLPFHANLLQAVIASGAPVQPVALRYSEPGHLVSPSAAFVGDMSLGQSLWRLACAQDLSVSLQVLAPQAVAHADRRALAAQLRETIAQALRDGR</sequence>
<evidence type="ECO:0000256" key="2">
    <source>
        <dbReference type="ARBA" id="ARBA00022516"/>
    </source>
</evidence>
<dbReference type="RefSeq" id="WP_322465009.1">
    <property type="nucleotide sequence ID" value="NZ_JAXOJX010000009.1"/>
</dbReference>